<protein>
    <submittedName>
        <fullName evidence="1">Uncharacterized protein</fullName>
    </submittedName>
</protein>
<name>A0A7I8DL70_9FIRM</name>
<sequence>MGFLSSLLENITQSLAGHGKANLGDVQNLGKDMLQNAANEASDRLEQGVKNTTVNLENAYKRLAPINRDSYTAFQRNPKQYLEKEGVLWFVRKDLEAARYYCTGGKEGYGNEERLSGFGAAPFPKLKKDIEETEVRVKEMEKAKGYEFVSCIGNTIIFREITTGRELTPEESSQI</sequence>
<dbReference type="Proteomes" id="UP000515703">
    <property type="component" value="Chromosome"/>
</dbReference>
<dbReference type="RefSeq" id="WP_185259350.1">
    <property type="nucleotide sequence ID" value="NZ_AP023368.1"/>
</dbReference>
<evidence type="ECO:0000313" key="2">
    <source>
        <dbReference type="Proteomes" id="UP000515703"/>
    </source>
</evidence>
<dbReference type="EMBL" id="AP023368">
    <property type="protein sequence ID" value="BCJ99072.1"/>
    <property type="molecule type" value="Genomic_DNA"/>
</dbReference>
<reference evidence="1 2" key="2">
    <citation type="submission" date="2020-08" db="EMBL/GenBank/DDBJ databases">
        <authorList>
            <person name="Ueki A."/>
            <person name="Tonouchi A."/>
        </authorList>
    </citation>
    <scope>NUCLEOTIDE SEQUENCE [LARGE SCALE GENOMIC DNA]</scope>
    <source>
        <strain evidence="1 2">CTTW</strain>
    </source>
</reference>
<dbReference type="AlphaFoldDB" id="A0A7I8DL70"/>
<accession>A0A7I8DL70</accession>
<reference evidence="1 2" key="1">
    <citation type="submission" date="2020-08" db="EMBL/GenBank/DDBJ databases">
        <title>Draft genome sequencing of an Anaerocolumna strain isolated from anoxic soil subjected to BSD treatment.</title>
        <authorList>
            <person name="Uek A."/>
            <person name="Tonouchi A."/>
        </authorList>
    </citation>
    <scope>NUCLEOTIDE SEQUENCE [LARGE SCALE GENOMIC DNA]</scope>
    <source>
        <strain evidence="1 2">CTTW</strain>
    </source>
</reference>
<keyword evidence="2" id="KW-1185">Reference proteome</keyword>
<dbReference type="KEGG" id="acht:bsdcttw_21130"/>
<gene>
    <name evidence="1" type="ORF">bsdcttw_21130</name>
</gene>
<evidence type="ECO:0000313" key="1">
    <source>
        <dbReference type="EMBL" id="BCJ99072.1"/>
    </source>
</evidence>
<proteinExistence type="predicted"/>
<organism evidence="1 2">
    <name type="scientific">Anaerocolumna chitinilytica</name>
    <dbReference type="NCBI Taxonomy" id="1727145"/>
    <lineage>
        <taxon>Bacteria</taxon>
        <taxon>Bacillati</taxon>
        <taxon>Bacillota</taxon>
        <taxon>Clostridia</taxon>
        <taxon>Lachnospirales</taxon>
        <taxon>Lachnospiraceae</taxon>
        <taxon>Anaerocolumna</taxon>
    </lineage>
</organism>